<dbReference type="Proteomes" id="UP000562254">
    <property type="component" value="Unassembled WGS sequence"/>
</dbReference>
<evidence type="ECO:0000313" key="2">
    <source>
        <dbReference type="Proteomes" id="UP000562254"/>
    </source>
</evidence>
<proteinExistence type="predicted"/>
<protein>
    <submittedName>
        <fullName evidence="1">Uncharacterized protein</fullName>
    </submittedName>
</protein>
<evidence type="ECO:0000313" key="1">
    <source>
        <dbReference type="EMBL" id="MBB5691744.1"/>
    </source>
</evidence>
<accession>A0A840YCX0</accession>
<name>A0A840YCX0_9PROT</name>
<keyword evidence="2" id="KW-1185">Reference proteome</keyword>
<sequence>MTEYAWPAELRPSRQVFYLQHNTLRFVSPVTRQAQVLRREGARWVAELTFDPLNARLAGVLEGLLAALAGSVNTVRLRDFRREFRTGDPRSQGDVPSGPFSFDDATIFTDDTGLVVGSGTPASAAGAPRGALSIATLGWYPNAVAVGAGDHIGIAGRLYMATERVMASGTGTATIPVAPPLRAAAPVGEPLVLTDATVPMRLVSDDEGANPTRPGRFTAITCRFEEALP</sequence>
<dbReference type="AlphaFoldDB" id="A0A840YCX0"/>
<reference evidence="1 2" key="1">
    <citation type="submission" date="2020-08" db="EMBL/GenBank/DDBJ databases">
        <title>Genomic Encyclopedia of Type Strains, Phase IV (KMG-IV): sequencing the most valuable type-strain genomes for metagenomic binning, comparative biology and taxonomic classification.</title>
        <authorList>
            <person name="Goeker M."/>
        </authorList>
    </citation>
    <scope>NUCLEOTIDE SEQUENCE [LARGE SCALE GENOMIC DNA]</scope>
    <source>
        <strain evidence="1 2">DSM 25895</strain>
    </source>
</reference>
<dbReference type="RefSeq" id="WP_184487134.1">
    <property type="nucleotide sequence ID" value="NZ_JAAEDJ010000022.1"/>
</dbReference>
<dbReference type="EMBL" id="JACIJE010000016">
    <property type="protein sequence ID" value="MBB5691744.1"/>
    <property type="molecule type" value="Genomic_DNA"/>
</dbReference>
<organism evidence="1 2">
    <name type="scientific">Neoroseomonas alkaliterrae</name>
    <dbReference type="NCBI Taxonomy" id="1452450"/>
    <lineage>
        <taxon>Bacteria</taxon>
        <taxon>Pseudomonadati</taxon>
        <taxon>Pseudomonadota</taxon>
        <taxon>Alphaproteobacteria</taxon>
        <taxon>Acetobacterales</taxon>
        <taxon>Acetobacteraceae</taxon>
        <taxon>Neoroseomonas</taxon>
    </lineage>
</organism>
<comment type="caution">
    <text evidence="1">The sequence shown here is derived from an EMBL/GenBank/DDBJ whole genome shotgun (WGS) entry which is preliminary data.</text>
</comment>
<gene>
    <name evidence="1" type="ORF">FHS88_003905</name>
</gene>